<dbReference type="Proteomes" id="UP000789375">
    <property type="component" value="Unassembled WGS sequence"/>
</dbReference>
<evidence type="ECO:0000256" key="4">
    <source>
        <dbReference type="ARBA" id="ARBA00022840"/>
    </source>
</evidence>
<protein>
    <submittedName>
        <fullName evidence="6">13262_t:CDS:1</fullName>
    </submittedName>
</protein>
<dbReference type="PANTHER" id="PTHR21529:SF4">
    <property type="entry name" value="TPR AND ANKYRIN REPEAT-CONTAINING PROTEIN 1"/>
    <property type="match status" value="1"/>
</dbReference>
<dbReference type="EMBL" id="CAJVPP010000131">
    <property type="protein sequence ID" value="CAG8445774.1"/>
    <property type="molecule type" value="Genomic_DNA"/>
</dbReference>
<evidence type="ECO:0000259" key="5">
    <source>
        <dbReference type="Pfam" id="PF13361"/>
    </source>
</evidence>
<dbReference type="SUPFAM" id="SSF48452">
    <property type="entry name" value="TPR-like"/>
    <property type="match status" value="1"/>
</dbReference>
<keyword evidence="2" id="KW-0378">Hydrolase</keyword>
<gene>
    <name evidence="6" type="ORF">FMOSSE_LOCUS1162</name>
</gene>
<sequence length="1662" mass="195191">MEGRERINAGSYLPGRNFHFPFEFNDTDRLGPWDILLSEGTIRDLQDILFKEDVNDMHVESPLTIEKVMKKLRQISSGAWKKYGLQCEVSSLTIPIYEAELPNSDIKILWQIDYGFSIRSNSSTQHVKVWTITACQEKFITTLKTLERVHKVYSSKQIRRCKIQNLGNDNVVLPGCFGDIEKTRFADVAKNDKRLLTVHKMLVTNKFFPISRKLFKSLIMSGSDFAFQVSKKEYEIINNPTSTIVFGRSGTGKTTCIVFRQLASYLTSQFYKTPSLHDNDEDFYKRQIFITANTFLRSKIKNYFNQLHNSAMLSGKKISKADFIEWKKTYGNKSLIVNTMHEEDDENHPSVTPFRLLTDHDFPLFLTYEEFSEMLQETYSIDIRKLTTKQKQKLDTDDHNEEEYHIRSSFKNMSNASWARFVDYNLFEAKYWPRFADNYRKKLDCELVYAEFSIIKGMNIEAECLSREEYRSISTRKYPTFCHNRDEIYDLFERYKYIKAGNFDFDAVDRTLDILRATKTKTFDGPHIHELYIDECQDNHIVDYELMFKIFDGADSIFMAGDVAQCIARGSSFRFQDLYTLMYQRNLSRIQSENTHYNLLKPEKFELDVNYRSHNGILRLASSVIQLIEKFFPDSIDKMAPEYGEIDGPKPLIFEDYQANTLFITDINDEKNIKKNEDTYIEFGANQVIIVRDAEAKKRVMDNISDIGLVLTVFEAKGLEFNDVLLYDFFADSPARSNWRVILSALDGYSEGIRTFSHEKHYILCSEFKHLYVAVTRARMRLWIFDENAEFSEPIRRYWKCKKLAEVAKENISSLLKRSSHFEWNEVGKSFFEQQKYEQAVFCFKKSKNEKNEKLARAYLRRKEARTSFVSGSDEKTVKSKFISAAQAFVECSRLSKAASCYENIDMYCEAGICYVKSNMFESAAHCYFKAKMWNEAGVYFEKVKKYDDAVISYKNGSLYETVTNLIQREEVDNDTILLLNIHFRKEAEKLRSYDKFEEAANMFMRSIDVEGDRIDALQCLLYQCRVHILKKIISLTSTNILQELHGLHSKAAEIVLKVKSKSEYWKNLTVEFQCYSSYLNKKLNKVHECIQFFRNREELVTEFFAIVTWLQVPSPSDININYWDERLQCLLRLCKLSLSFIAPQKNDDIAKISKVFEDICFVSRVKNPYKRKVSYYNPLYYFMDIKHNENEEITNFWNVYDVDLVHQKISQFLTSYIYELISKADQDGRNNPDIASRICYNFASSNNCQDPNCRMYHIVPTPLLLFQRLKLARLQYTVVRQLDVLCRYELHKEEINNSQKWWAETLVKCHMCYQSPQTSCPEVTRMVLTKLSVHIRDDLINDVYKIWLFNEFKDADNFEVMLKRMFVIQQLQDKKIIDEFYQEMSKTKILSHPSYLPVGFEYYCGNYQMIPVGRHLALFFSFLHTNKVIHAITSSGAFINYAIKNIEKVNLVSSDALGEFAFLMEFTTSLIFAVGQEYCDFCLPRSYLINYFDVFTVNPLIPGRTIYSRKNYLSVINNFIDQVQQLLDLLFCKEETYLPIILRLLRLLVLINLNETTFTQKILNLFKYFFSKNKIFSIKIKTFLEENRLVRLVAVLHNDLREMRCDSLVIVRYQSNSISKFAYFEKYDGIKNLTYNSIGKFRSSLRKIISSATGIPVDQLI</sequence>
<evidence type="ECO:0000256" key="3">
    <source>
        <dbReference type="ARBA" id="ARBA00022806"/>
    </source>
</evidence>
<reference evidence="6" key="1">
    <citation type="submission" date="2021-06" db="EMBL/GenBank/DDBJ databases">
        <authorList>
            <person name="Kallberg Y."/>
            <person name="Tangrot J."/>
            <person name="Rosling A."/>
        </authorList>
    </citation>
    <scope>NUCLEOTIDE SEQUENCE</scope>
    <source>
        <strain evidence="6">87-6 pot B 2015</strain>
    </source>
</reference>
<dbReference type="PANTHER" id="PTHR21529">
    <property type="entry name" value="MAMMARY TURMOR VIRUS RECEPTOR HOMOLOG 1, 2 MTVR1, 2"/>
    <property type="match status" value="1"/>
</dbReference>
<dbReference type="InterPro" id="IPR039904">
    <property type="entry name" value="TRANK1"/>
</dbReference>
<organism evidence="6 7">
    <name type="scientific">Funneliformis mosseae</name>
    <name type="common">Endomycorrhizal fungus</name>
    <name type="synonym">Glomus mosseae</name>
    <dbReference type="NCBI Taxonomy" id="27381"/>
    <lineage>
        <taxon>Eukaryota</taxon>
        <taxon>Fungi</taxon>
        <taxon>Fungi incertae sedis</taxon>
        <taxon>Mucoromycota</taxon>
        <taxon>Glomeromycotina</taxon>
        <taxon>Glomeromycetes</taxon>
        <taxon>Glomerales</taxon>
        <taxon>Glomeraceae</taxon>
        <taxon>Funneliformis</taxon>
    </lineage>
</organism>
<dbReference type="GO" id="GO:0004386">
    <property type="term" value="F:helicase activity"/>
    <property type="evidence" value="ECO:0007669"/>
    <property type="project" value="UniProtKB-KW"/>
</dbReference>
<proteinExistence type="predicted"/>
<comment type="caution">
    <text evidence="6">The sequence shown here is derived from an EMBL/GenBank/DDBJ whole genome shotgun (WGS) entry which is preliminary data.</text>
</comment>
<dbReference type="InterPro" id="IPR011990">
    <property type="entry name" value="TPR-like_helical_dom_sf"/>
</dbReference>
<evidence type="ECO:0000256" key="2">
    <source>
        <dbReference type="ARBA" id="ARBA00022801"/>
    </source>
</evidence>
<keyword evidence="1" id="KW-0547">Nucleotide-binding</keyword>
<evidence type="ECO:0000256" key="1">
    <source>
        <dbReference type="ARBA" id="ARBA00022741"/>
    </source>
</evidence>
<dbReference type="Gene3D" id="3.40.50.300">
    <property type="entry name" value="P-loop containing nucleotide triphosphate hydrolases"/>
    <property type="match status" value="2"/>
</dbReference>
<feature type="domain" description="UvrD-like helicase C-terminal" evidence="5">
    <location>
        <begin position="698"/>
        <end position="784"/>
    </location>
</feature>
<dbReference type="GO" id="GO:0005524">
    <property type="term" value="F:ATP binding"/>
    <property type="evidence" value="ECO:0007669"/>
    <property type="project" value="UniProtKB-KW"/>
</dbReference>
<dbReference type="SUPFAM" id="SSF52540">
    <property type="entry name" value="P-loop containing nucleoside triphosphate hydrolases"/>
    <property type="match status" value="1"/>
</dbReference>
<dbReference type="InterPro" id="IPR027417">
    <property type="entry name" value="P-loop_NTPase"/>
</dbReference>
<accession>A0A9N8V6T5</accession>
<name>A0A9N8V6T5_FUNMO</name>
<dbReference type="GO" id="GO:0016787">
    <property type="term" value="F:hydrolase activity"/>
    <property type="evidence" value="ECO:0007669"/>
    <property type="project" value="UniProtKB-KW"/>
</dbReference>
<evidence type="ECO:0000313" key="7">
    <source>
        <dbReference type="Proteomes" id="UP000789375"/>
    </source>
</evidence>
<dbReference type="Gene3D" id="1.25.40.10">
    <property type="entry name" value="Tetratricopeptide repeat domain"/>
    <property type="match status" value="1"/>
</dbReference>
<evidence type="ECO:0000313" key="6">
    <source>
        <dbReference type="EMBL" id="CAG8445774.1"/>
    </source>
</evidence>
<dbReference type="Pfam" id="PF13361">
    <property type="entry name" value="UvrD_C"/>
    <property type="match status" value="1"/>
</dbReference>
<keyword evidence="7" id="KW-1185">Reference proteome</keyword>
<dbReference type="InterPro" id="IPR014017">
    <property type="entry name" value="DNA_helicase_UvrD-like_C"/>
</dbReference>
<keyword evidence="3" id="KW-0347">Helicase</keyword>
<keyword evidence="4" id="KW-0067">ATP-binding</keyword>